<evidence type="ECO:0000313" key="14">
    <source>
        <dbReference type="EMBL" id="ADL55357.1"/>
    </source>
</evidence>
<dbReference type="GO" id="GO:0046872">
    <property type="term" value="F:metal ion binding"/>
    <property type="evidence" value="ECO:0007669"/>
    <property type="project" value="UniProtKB-KW"/>
</dbReference>
<dbReference type="Proteomes" id="UP000001235">
    <property type="component" value="Chromosome"/>
</dbReference>
<reference evidence="14 15" key="1">
    <citation type="submission" date="2010-08" db="EMBL/GenBank/DDBJ databases">
        <title>Complete sequence of Gallionella capsiferriformans ES-2.</title>
        <authorList>
            <consortium name="US DOE Joint Genome Institute"/>
            <person name="Lucas S."/>
            <person name="Copeland A."/>
            <person name="Lapidus A."/>
            <person name="Cheng J.-F."/>
            <person name="Bruce D."/>
            <person name="Goodwin L."/>
            <person name="Pitluck S."/>
            <person name="Chertkov O."/>
            <person name="Davenport K.W."/>
            <person name="Detter J.C."/>
            <person name="Han C."/>
            <person name="Tapia R."/>
            <person name="Land M."/>
            <person name="Hauser L."/>
            <person name="Chang Y.-J."/>
            <person name="Jeffries C."/>
            <person name="Kyrpides N."/>
            <person name="Ivanova N."/>
            <person name="Mikhailova N."/>
            <person name="Shelobolina E.S."/>
            <person name="Picardal F."/>
            <person name="Roden E."/>
            <person name="Emerson D."/>
            <person name="Woyke T."/>
        </authorList>
    </citation>
    <scope>NUCLEOTIDE SEQUENCE [LARGE SCALE GENOMIC DNA]</scope>
    <source>
        <strain evidence="14 15">ES-2</strain>
    </source>
</reference>
<evidence type="ECO:0000313" key="15">
    <source>
        <dbReference type="Proteomes" id="UP000001235"/>
    </source>
</evidence>
<dbReference type="Pfam" id="PF01127">
    <property type="entry name" value="Sdh_cyt"/>
    <property type="match status" value="1"/>
</dbReference>
<keyword evidence="7 12" id="KW-0479">Metal-binding</keyword>
<evidence type="ECO:0000256" key="13">
    <source>
        <dbReference type="SAM" id="Phobius"/>
    </source>
</evidence>
<dbReference type="PANTHER" id="PTHR10978">
    <property type="entry name" value="SUCCINATE DEHYDROGENASE CYTOCHROME B560 SUBUNIT"/>
    <property type="match status" value="1"/>
</dbReference>
<dbReference type="GO" id="GO:0005886">
    <property type="term" value="C:plasma membrane"/>
    <property type="evidence" value="ECO:0007669"/>
    <property type="project" value="TreeGrafter"/>
</dbReference>
<keyword evidence="6 13" id="KW-0812">Transmembrane</keyword>
<dbReference type="AlphaFoldDB" id="D9SFR0"/>
<dbReference type="eggNOG" id="COG2009">
    <property type="taxonomic scope" value="Bacteria"/>
</dbReference>
<comment type="subcellular location">
    <subcellularLocation>
        <location evidence="2">Membrane</location>
    </subcellularLocation>
</comment>
<dbReference type="HOGENOM" id="CLU_094691_2_0_4"/>
<dbReference type="InterPro" id="IPR014314">
    <property type="entry name" value="Succ_DH_cytb556"/>
</dbReference>
<evidence type="ECO:0000256" key="4">
    <source>
        <dbReference type="ARBA" id="ARBA00020076"/>
    </source>
</evidence>
<dbReference type="KEGG" id="gca:Galf_1331"/>
<evidence type="ECO:0000256" key="9">
    <source>
        <dbReference type="ARBA" id="ARBA00023004"/>
    </source>
</evidence>
<evidence type="ECO:0000256" key="5">
    <source>
        <dbReference type="ARBA" id="ARBA00022617"/>
    </source>
</evidence>
<dbReference type="GO" id="GO:0009055">
    <property type="term" value="F:electron transfer activity"/>
    <property type="evidence" value="ECO:0007669"/>
    <property type="project" value="InterPro"/>
</dbReference>
<dbReference type="GO" id="GO:0006099">
    <property type="term" value="P:tricarboxylic acid cycle"/>
    <property type="evidence" value="ECO:0007669"/>
    <property type="project" value="InterPro"/>
</dbReference>
<dbReference type="Gene3D" id="1.20.1300.10">
    <property type="entry name" value="Fumarate reductase/succinate dehydrogenase, transmembrane subunit"/>
    <property type="match status" value="1"/>
</dbReference>
<dbReference type="InterPro" id="IPR034804">
    <property type="entry name" value="SQR/QFR_C/D"/>
</dbReference>
<evidence type="ECO:0000256" key="2">
    <source>
        <dbReference type="ARBA" id="ARBA00004370"/>
    </source>
</evidence>
<evidence type="ECO:0000256" key="10">
    <source>
        <dbReference type="ARBA" id="ARBA00023136"/>
    </source>
</evidence>
<keyword evidence="9 12" id="KW-0408">Iron</keyword>
<comment type="similarity">
    <text evidence="3">Belongs to the cytochrome b560 family.</text>
</comment>
<feature type="transmembrane region" description="Helical" evidence="13">
    <location>
        <begin position="68"/>
        <end position="89"/>
    </location>
</feature>
<feature type="binding site" description="axial binding residue" evidence="12">
    <location>
        <position position="80"/>
    </location>
    <ligand>
        <name>heme</name>
        <dbReference type="ChEBI" id="CHEBI:30413"/>
        <note>ligand shared with second transmembrane subunit</note>
    </ligand>
    <ligandPart>
        <name>Fe</name>
        <dbReference type="ChEBI" id="CHEBI:18248"/>
    </ligandPart>
</feature>
<organism evidence="14 15">
    <name type="scientific">Gallionella capsiferriformans (strain ES-2)</name>
    <name type="common">Gallionella ferruginea capsiferriformans (strain ES-2)</name>
    <dbReference type="NCBI Taxonomy" id="395494"/>
    <lineage>
        <taxon>Bacteria</taxon>
        <taxon>Pseudomonadati</taxon>
        <taxon>Pseudomonadota</taxon>
        <taxon>Betaproteobacteria</taxon>
        <taxon>Nitrosomonadales</taxon>
        <taxon>Gallionellaceae</taxon>
        <taxon>Gallionella</taxon>
    </lineage>
</organism>
<comment type="function">
    <text evidence="1">Membrane-anchoring subunit of succinate dehydrogenase (SDH).</text>
</comment>
<dbReference type="PIRSF" id="PIRSF000178">
    <property type="entry name" value="SDH_cyt_b560"/>
    <property type="match status" value="1"/>
</dbReference>
<comment type="cofactor">
    <cofactor evidence="12">
        <name>heme</name>
        <dbReference type="ChEBI" id="CHEBI:30413"/>
    </cofactor>
    <text evidence="12">The heme is bound between the two transmembrane subunits.</text>
</comment>
<feature type="transmembrane region" description="Helical" evidence="13">
    <location>
        <begin position="101"/>
        <end position="121"/>
    </location>
</feature>
<proteinExistence type="inferred from homology"/>
<evidence type="ECO:0000256" key="1">
    <source>
        <dbReference type="ARBA" id="ARBA00004050"/>
    </source>
</evidence>
<evidence type="ECO:0000256" key="12">
    <source>
        <dbReference type="PIRSR" id="PIRSR000178-1"/>
    </source>
</evidence>
<evidence type="ECO:0000256" key="3">
    <source>
        <dbReference type="ARBA" id="ARBA00007244"/>
    </source>
</evidence>
<sequence>MLKKRPKHLALHLIKLPLPGFVSILHRISGLALFLALPLFLLMLQYSLRSVETYTSLMDVLSHPLAKLVLLGLLWSFLHHFCAGIRYLAIDLHYISNLAEARSSSKIVMVVSLLLTVLIGVKLW</sequence>
<evidence type="ECO:0000256" key="7">
    <source>
        <dbReference type="ARBA" id="ARBA00022723"/>
    </source>
</evidence>
<dbReference type="CDD" id="cd03499">
    <property type="entry name" value="SQR_TypeC_SdhC"/>
    <property type="match status" value="1"/>
</dbReference>
<accession>D9SFR0</accession>
<dbReference type="NCBIfam" id="TIGR02970">
    <property type="entry name" value="succ_dehyd_cytB"/>
    <property type="match status" value="1"/>
</dbReference>
<keyword evidence="10 13" id="KW-0472">Membrane</keyword>
<keyword evidence="5 12" id="KW-0349">Heme</keyword>
<name>D9SFR0_GALCS</name>
<dbReference type="InterPro" id="IPR000701">
    <property type="entry name" value="SuccDH_FuR_B_TM-su"/>
</dbReference>
<evidence type="ECO:0000256" key="8">
    <source>
        <dbReference type="ARBA" id="ARBA00022989"/>
    </source>
</evidence>
<comment type="subunit">
    <text evidence="11">Part of an enzyme complex containing four subunits: a flavoprotein, an iron-sulfur protein, plus two membrane-anchoring proteins, SdhC and SdhD. The complex can form homotrimers.</text>
</comment>
<evidence type="ECO:0000256" key="11">
    <source>
        <dbReference type="ARBA" id="ARBA00025912"/>
    </source>
</evidence>
<evidence type="ECO:0000256" key="6">
    <source>
        <dbReference type="ARBA" id="ARBA00022692"/>
    </source>
</evidence>
<gene>
    <name evidence="14" type="ordered locus">Galf_1331</name>
</gene>
<dbReference type="STRING" id="395494.Galf_1331"/>
<dbReference type="EMBL" id="CP002159">
    <property type="protein sequence ID" value="ADL55357.1"/>
    <property type="molecule type" value="Genomic_DNA"/>
</dbReference>
<dbReference type="PANTHER" id="PTHR10978:SF5">
    <property type="entry name" value="SUCCINATE DEHYDROGENASE CYTOCHROME B560 SUBUNIT, MITOCHONDRIAL"/>
    <property type="match status" value="1"/>
</dbReference>
<protein>
    <recommendedName>
        <fullName evidence="4">Succinate dehydrogenase cytochrome b556 subunit</fullName>
    </recommendedName>
</protein>
<keyword evidence="15" id="KW-1185">Reference proteome</keyword>
<keyword evidence="8 13" id="KW-1133">Transmembrane helix</keyword>
<dbReference type="SUPFAM" id="SSF81343">
    <property type="entry name" value="Fumarate reductase respiratory complex transmembrane subunits"/>
    <property type="match status" value="1"/>
</dbReference>
<feature type="transmembrane region" description="Helical" evidence="13">
    <location>
        <begin position="21"/>
        <end position="48"/>
    </location>
</feature>
<dbReference type="RefSeq" id="WP_013293296.1">
    <property type="nucleotide sequence ID" value="NC_014394.1"/>
</dbReference>
<dbReference type="OrthoDB" id="9799441at2"/>